<evidence type="ECO:0000313" key="4">
    <source>
        <dbReference type="EMBL" id="XBS20406.1"/>
    </source>
</evidence>
<dbReference type="InterPro" id="IPR036249">
    <property type="entry name" value="Thioredoxin-like_sf"/>
</dbReference>
<feature type="domain" description="Thioredoxin" evidence="3">
    <location>
        <begin position="37"/>
        <end position="87"/>
    </location>
</feature>
<evidence type="ECO:0000259" key="3">
    <source>
        <dbReference type="Pfam" id="PF00085"/>
    </source>
</evidence>
<keyword evidence="5" id="KW-1185">Reference proteome</keyword>
<feature type="transmembrane region" description="Helical" evidence="1">
    <location>
        <begin position="233"/>
        <end position="251"/>
    </location>
</feature>
<feature type="transmembrane region" description="Helical" evidence="1">
    <location>
        <begin position="167"/>
        <end position="190"/>
    </location>
</feature>
<keyword evidence="1" id="KW-1133">Transmembrane helix</keyword>
<gene>
    <name evidence="4" type="ORF">Q9L42_018975</name>
</gene>
<dbReference type="Proteomes" id="UP001225378">
    <property type="component" value="Chromosome"/>
</dbReference>
<evidence type="ECO:0000256" key="2">
    <source>
        <dbReference type="SAM" id="SignalP"/>
    </source>
</evidence>
<dbReference type="PROSITE" id="PS51354">
    <property type="entry name" value="GLUTAREDOXIN_2"/>
    <property type="match status" value="1"/>
</dbReference>
<feature type="signal peptide" evidence="2">
    <location>
        <begin position="1"/>
        <end position="34"/>
    </location>
</feature>
<feature type="chain" id="PRO_5043806471" evidence="2">
    <location>
        <begin position="35"/>
        <end position="423"/>
    </location>
</feature>
<dbReference type="EMBL" id="CP157743">
    <property type="protein sequence ID" value="XBS20406.1"/>
    <property type="molecule type" value="Genomic_DNA"/>
</dbReference>
<dbReference type="KEGG" id="mech:Q9L42_018975"/>
<feature type="transmembrane region" description="Helical" evidence="1">
    <location>
        <begin position="369"/>
        <end position="387"/>
    </location>
</feature>
<dbReference type="InterPro" id="IPR013766">
    <property type="entry name" value="Thioredoxin_domain"/>
</dbReference>
<organism evidence="4 5">
    <name type="scientific">Methylomarinum roseum</name>
    <dbReference type="NCBI Taxonomy" id="3067653"/>
    <lineage>
        <taxon>Bacteria</taxon>
        <taxon>Pseudomonadati</taxon>
        <taxon>Pseudomonadota</taxon>
        <taxon>Gammaproteobacteria</taxon>
        <taxon>Methylococcales</taxon>
        <taxon>Methylococcaceae</taxon>
        <taxon>Methylomarinum</taxon>
    </lineage>
</organism>
<reference evidence="4 5" key="1">
    <citation type="journal article" date="2024" name="Microbiology">
        <title>Methylomarinum rosea sp. nov., a novel halophilic methanotrophic bacterium from the hypersaline Lake Elton.</title>
        <authorList>
            <person name="Suleimanov R.Z."/>
            <person name="Oshkin I.Y."/>
            <person name="Danilova O.V."/>
            <person name="Suzina N.E."/>
            <person name="Dedysh S.N."/>
        </authorList>
    </citation>
    <scope>NUCLEOTIDE SEQUENCE [LARGE SCALE GENOMIC DNA]</scope>
    <source>
        <strain evidence="4 5">Ch1-1</strain>
    </source>
</reference>
<evidence type="ECO:0000313" key="5">
    <source>
        <dbReference type="Proteomes" id="UP001225378"/>
    </source>
</evidence>
<proteinExistence type="predicted"/>
<dbReference type="CDD" id="cd02947">
    <property type="entry name" value="TRX_family"/>
    <property type="match status" value="1"/>
</dbReference>
<keyword evidence="1" id="KW-0812">Transmembrane</keyword>
<feature type="transmembrane region" description="Helical" evidence="1">
    <location>
        <begin position="333"/>
        <end position="357"/>
    </location>
</feature>
<dbReference type="SUPFAM" id="SSF52833">
    <property type="entry name" value="Thioredoxin-like"/>
    <property type="match status" value="1"/>
</dbReference>
<keyword evidence="2" id="KW-0732">Signal</keyword>
<name>A0AAU7NUX2_9GAMM</name>
<dbReference type="Pfam" id="PF00085">
    <property type="entry name" value="Thioredoxin"/>
    <property type="match status" value="1"/>
</dbReference>
<feature type="transmembrane region" description="Helical" evidence="1">
    <location>
        <begin position="393"/>
        <end position="415"/>
    </location>
</feature>
<sequence length="423" mass="47380">MNTNIKPIAIGNMLRLVFCLMVLVAALTPTVPKAATALQQSDSIDLYYFWSRYCPHCKEAKPFIESLAKKYSWLTLHSYDLVGNRDNQKRYLEMAKRLGRPANSVPAFIFCGQMMVGYDRDETTGRELEKKLLSCHQPAINPHTEMPVQFNLPGLGQVHYQDFSLPVFTLIISALDAFNPCAFFVLFFLLSLMVHHRSRARMLVIGTTFVLCSGIMYFLFMAAWLNLFLLTEQLVFITAIAGLIAIGFGLINIKDYFYFKQGVSLSLSDSAISKLTARIRGLTQTGDWATMIVATLILAIAANSYELLCTAGLPMVFTRVLTLNELSVSQYYLYLLLYNVIYIIPLLLIVVLFTLTLGRKKLSESEGRLLKLLSGCMMLGLGTILLLKPEWLSNMLVSVSVIVGAVVLTAVVAFLQKRNCRSP</sequence>
<dbReference type="RefSeq" id="WP_349431613.1">
    <property type="nucleotide sequence ID" value="NZ_CP157743.1"/>
</dbReference>
<protein>
    <submittedName>
        <fullName evidence="4">Thioredoxin family protein</fullName>
    </submittedName>
</protein>
<dbReference type="AlphaFoldDB" id="A0AAU7NUX2"/>
<feature type="transmembrane region" description="Helical" evidence="1">
    <location>
        <begin position="288"/>
        <end position="313"/>
    </location>
</feature>
<evidence type="ECO:0000256" key="1">
    <source>
        <dbReference type="SAM" id="Phobius"/>
    </source>
</evidence>
<feature type="transmembrane region" description="Helical" evidence="1">
    <location>
        <begin position="202"/>
        <end position="227"/>
    </location>
</feature>
<accession>A0AAU7NUX2</accession>
<keyword evidence="1" id="KW-0472">Membrane</keyword>
<dbReference type="Gene3D" id="3.40.30.10">
    <property type="entry name" value="Glutaredoxin"/>
    <property type="match status" value="1"/>
</dbReference>